<dbReference type="OrthoDB" id="10062894at2759"/>
<dbReference type="Proteomes" id="UP000887568">
    <property type="component" value="Unplaced"/>
</dbReference>
<reference evidence="1" key="1">
    <citation type="submission" date="2022-11" db="UniProtKB">
        <authorList>
            <consortium name="EnsemblMetazoa"/>
        </authorList>
    </citation>
    <scope>IDENTIFICATION</scope>
</reference>
<evidence type="ECO:0000313" key="1">
    <source>
        <dbReference type="EnsemblMetazoa" id="XP_038059929.1"/>
    </source>
</evidence>
<accession>A0A914A928</accession>
<keyword evidence="2" id="KW-1185">Reference proteome</keyword>
<dbReference type="RefSeq" id="XP_038059929.1">
    <property type="nucleotide sequence ID" value="XM_038204001.1"/>
</dbReference>
<dbReference type="AlphaFoldDB" id="A0A914A928"/>
<evidence type="ECO:0000313" key="2">
    <source>
        <dbReference type="Proteomes" id="UP000887568"/>
    </source>
</evidence>
<protein>
    <submittedName>
        <fullName evidence="1">Uncharacterized protein</fullName>
    </submittedName>
</protein>
<sequence length="222" mass="22387">MAGRYVLSNYNTAEDEQPRIASRANDLRKAEASFTASAEGKIRSVVLYDTEKDEVLKIGIEGEPIYLVRAIELARKEKNPNAAVSATKMVAIKAAAGYAIGEIVKALTGASVPGVGGVIMAHFLGPYYAIKGDGAAAAATGAGLWGCVSGAVIGTLIFPGVGTIIGGAVLGGAIGGATAGIAAGALVKAFTPPSPKCTNCGGSGLVDDFRTCPNCSGYGYKK</sequence>
<dbReference type="EnsemblMetazoa" id="XM_038204001.1">
    <property type="protein sequence ID" value="XP_038059929.1"/>
    <property type="gene ID" value="LOC119730930"/>
</dbReference>
<name>A0A914A928_PATMI</name>
<organism evidence="1 2">
    <name type="scientific">Patiria miniata</name>
    <name type="common">Bat star</name>
    <name type="synonym">Asterina miniata</name>
    <dbReference type="NCBI Taxonomy" id="46514"/>
    <lineage>
        <taxon>Eukaryota</taxon>
        <taxon>Metazoa</taxon>
        <taxon>Echinodermata</taxon>
        <taxon>Eleutherozoa</taxon>
        <taxon>Asterozoa</taxon>
        <taxon>Asteroidea</taxon>
        <taxon>Valvatacea</taxon>
        <taxon>Valvatida</taxon>
        <taxon>Asterinidae</taxon>
        <taxon>Patiria</taxon>
    </lineage>
</organism>
<dbReference type="GeneID" id="119730930"/>
<proteinExistence type="predicted"/>
<dbReference type="OMA" id="RYVISDY"/>